<dbReference type="OrthoDB" id="10030313at2759"/>
<dbReference type="Proteomes" id="UP000683360">
    <property type="component" value="Unassembled WGS sequence"/>
</dbReference>
<feature type="compositionally biased region" description="Polar residues" evidence="1">
    <location>
        <begin position="178"/>
        <end position="203"/>
    </location>
</feature>
<dbReference type="AlphaFoldDB" id="A0A8S3THM3"/>
<feature type="compositionally biased region" description="Polar residues" evidence="1">
    <location>
        <begin position="80"/>
        <end position="168"/>
    </location>
</feature>
<comment type="caution">
    <text evidence="3">The sequence shown here is derived from an EMBL/GenBank/DDBJ whole genome shotgun (WGS) entry which is preliminary data.</text>
</comment>
<sequence length="551" mass="61623">MILFYSFHSGSDIKELKIIKNKEEAVLKEATPSKLLTVSYNSECPSPVKVCSLETFIFPQDNGPNVQNSAPRNGQRKNGYKQTSNGQRISASNGQRISPSNGLRVSPPNGQRISPPNGQRISPLNTQRLSPPNVGYNNRQSPANGQYQQRYSPNEFINGNGNRKSPPNVNGKYKARYSPNNILQERNHTPTYDNGRNADSYTPTKEDQAMRPRLNSEIENSGPEITRANEPKKPLKYRHDENVLETKKSVLQQIKVPNGHGMSQLFVTDTGLVVPSISPDLRSRLFSTAEKFGFTQERQIEMVGRSASEMVLQLLGGPHRLNPNNGHQVPTVVLLCGPHLQGTQAINCARHLSNHNVNVYLVLPNFIKMNKYMEEELKLFAFCDGNRISNLKGKNSDITIELSQMGTGSQISKRDGNRISNLKGKNSDINRSPGWEQVNLKDLPLGSVDIIINALDNQETPNLKDQVWYKTLVEWANQNRAPVLAMDPPVESNSVRAKWCLSIGLPLNMVMQSSQLYLCDLGFSKKVFAEVGIKYLSPFSHKFTIPLHPKE</sequence>
<dbReference type="GO" id="GO:0031087">
    <property type="term" value="P:deadenylation-independent decapping of nuclear-transcribed mRNA"/>
    <property type="evidence" value="ECO:0007669"/>
    <property type="project" value="TreeGrafter"/>
</dbReference>
<dbReference type="PANTHER" id="PTHR13612">
    <property type="entry name" value="ENHANCER OF MRNA-DECAPPING PROTEIN 3"/>
    <property type="match status" value="1"/>
</dbReference>
<feature type="domain" description="YjeF N-terminal" evidence="2">
    <location>
        <begin position="281"/>
        <end position="529"/>
    </location>
</feature>
<organism evidence="3 4">
    <name type="scientific">Mytilus edulis</name>
    <name type="common">Blue mussel</name>
    <dbReference type="NCBI Taxonomy" id="6550"/>
    <lineage>
        <taxon>Eukaryota</taxon>
        <taxon>Metazoa</taxon>
        <taxon>Spiralia</taxon>
        <taxon>Lophotrochozoa</taxon>
        <taxon>Mollusca</taxon>
        <taxon>Bivalvia</taxon>
        <taxon>Autobranchia</taxon>
        <taxon>Pteriomorphia</taxon>
        <taxon>Mytilida</taxon>
        <taxon>Mytiloidea</taxon>
        <taxon>Mytilidae</taxon>
        <taxon>Mytilinae</taxon>
        <taxon>Mytilus</taxon>
    </lineage>
</organism>
<dbReference type="GO" id="GO:0000932">
    <property type="term" value="C:P-body"/>
    <property type="evidence" value="ECO:0007669"/>
    <property type="project" value="TreeGrafter"/>
</dbReference>
<dbReference type="Gene3D" id="3.40.50.10260">
    <property type="entry name" value="YjeF N-terminal domain"/>
    <property type="match status" value="1"/>
</dbReference>
<dbReference type="InterPro" id="IPR036652">
    <property type="entry name" value="YjeF_N_dom_sf"/>
</dbReference>
<evidence type="ECO:0000313" key="4">
    <source>
        <dbReference type="Proteomes" id="UP000683360"/>
    </source>
</evidence>
<accession>A0A8S3THM3</accession>
<dbReference type="Pfam" id="PF03853">
    <property type="entry name" value="YjeF_N"/>
    <property type="match status" value="1"/>
</dbReference>
<dbReference type="GO" id="GO:0003729">
    <property type="term" value="F:mRNA binding"/>
    <property type="evidence" value="ECO:0007669"/>
    <property type="project" value="TreeGrafter"/>
</dbReference>
<dbReference type="GO" id="GO:0033962">
    <property type="term" value="P:P-body assembly"/>
    <property type="evidence" value="ECO:0007669"/>
    <property type="project" value="TreeGrafter"/>
</dbReference>
<feature type="compositionally biased region" description="Polar residues" evidence="1">
    <location>
        <begin position="62"/>
        <end position="72"/>
    </location>
</feature>
<proteinExistence type="predicted"/>
<evidence type="ECO:0000313" key="3">
    <source>
        <dbReference type="EMBL" id="CAG2232971.1"/>
    </source>
</evidence>
<feature type="compositionally biased region" description="Basic and acidic residues" evidence="1">
    <location>
        <begin position="204"/>
        <end position="216"/>
    </location>
</feature>
<reference evidence="3" key="1">
    <citation type="submission" date="2021-03" db="EMBL/GenBank/DDBJ databases">
        <authorList>
            <person name="Bekaert M."/>
        </authorList>
    </citation>
    <scope>NUCLEOTIDE SEQUENCE</scope>
</reference>
<dbReference type="PROSITE" id="PS51385">
    <property type="entry name" value="YJEF_N"/>
    <property type="match status" value="1"/>
</dbReference>
<protein>
    <submittedName>
        <fullName evidence="3">EDC3</fullName>
    </submittedName>
</protein>
<dbReference type="EMBL" id="CAJPWZ010002196">
    <property type="protein sequence ID" value="CAG2232971.1"/>
    <property type="molecule type" value="Genomic_DNA"/>
</dbReference>
<dbReference type="SUPFAM" id="SSF64153">
    <property type="entry name" value="YjeF N-terminal domain-like"/>
    <property type="match status" value="1"/>
</dbReference>
<keyword evidence="4" id="KW-1185">Reference proteome</keyword>
<evidence type="ECO:0000256" key="1">
    <source>
        <dbReference type="SAM" id="MobiDB-lite"/>
    </source>
</evidence>
<name>A0A8S3THM3_MYTED</name>
<dbReference type="PANTHER" id="PTHR13612:SF0">
    <property type="entry name" value="ENHANCER OF MRNA-DECAPPING PROTEIN 3"/>
    <property type="match status" value="1"/>
</dbReference>
<gene>
    <name evidence="3" type="ORF">MEDL_45669</name>
</gene>
<dbReference type="InterPro" id="IPR004443">
    <property type="entry name" value="YjeF_N_dom"/>
</dbReference>
<evidence type="ECO:0000259" key="2">
    <source>
        <dbReference type="PROSITE" id="PS51385"/>
    </source>
</evidence>
<feature type="region of interest" description="Disordered" evidence="1">
    <location>
        <begin position="61"/>
        <end position="234"/>
    </location>
</feature>